<dbReference type="OrthoDB" id="10257492at2759"/>
<dbReference type="InterPro" id="IPR000092">
    <property type="entry name" value="Polyprenyl_synt"/>
</dbReference>
<dbReference type="Pfam" id="PF00348">
    <property type="entry name" value="polyprenyl_synt"/>
    <property type="match status" value="1"/>
</dbReference>
<evidence type="ECO:0000256" key="5">
    <source>
        <dbReference type="ARBA" id="ARBA00022842"/>
    </source>
</evidence>
<keyword evidence="5" id="KW-0460">Magnesium</keyword>
<dbReference type="EMBL" id="OU963867">
    <property type="protein sequence ID" value="CAH0391297.1"/>
    <property type="molecule type" value="Genomic_DNA"/>
</dbReference>
<protein>
    <recommendedName>
        <fullName evidence="8">Farnesyl pyrophosphate synthase</fullName>
    </recommendedName>
</protein>
<dbReference type="InterPro" id="IPR008949">
    <property type="entry name" value="Isoprenoid_synthase_dom_sf"/>
</dbReference>
<evidence type="ECO:0000256" key="6">
    <source>
        <dbReference type="ARBA" id="ARBA00023229"/>
    </source>
</evidence>
<dbReference type="PROSITE" id="PS00723">
    <property type="entry name" value="POLYPRENYL_SYNTHASE_1"/>
    <property type="match status" value="1"/>
</dbReference>
<dbReference type="PROSITE" id="PS00444">
    <property type="entry name" value="POLYPRENYL_SYNTHASE_2"/>
    <property type="match status" value="1"/>
</dbReference>
<sequence length="439" mass="50042">MSLKKCVSQLSLSARSLNFTPCVASSAQRGDLADNGKVRCRFISTGGVSSFVRCQSASSGLQQELPERRILRSHSTVTPSVPKAAVKTAVSKDLSREFMARFPDLVRDLTEAGRHLDIPEVTKWFAKVLQYNVPGGKKNRGLAVVSAYQILTPLEKQTEADIRMAHILGWCVEMLQAFLLVEDDIMDHSKTRRGRPCWYQLEEVGTSQAINDGILLEQGIYQILRRHCKNQPYYLDLLELFHDVTFKTTMGQSLDISTSNSINRETNRLDKFTMDRYNAIVKYKTAYYSFHLPIAIAMYMVGINDQEIHRQAKIILLEMGHFFQVQDDFLDCYGEPEITGKIGTDIEDGKCSWLAVVALQRATPSQRALLEQCYGYNDPEKVAAVKQVYQQLGLPQIYSRYEEDSYNLISTHIQQLSTTRGLHHELFFKVLEKIYRRES</sequence>
<dbReference type="AlphaFoldDB" id="A0A9P0AIA1"/>
<dbReference type="Gene3D" id="1.10.600.10">
    <property type="entry name" value="Farnesyl Diphosphate Synthase"/>
    <property type="match status" value="1"/>
</dbReference>
<dbReference type="SFLD" id="SFLDS00005">
    <property type="entry name" value="Isoprenoid_Synthase_Type_I"/>
    <property type="match status" value="1"/>
</dbReference>
<keyword evidence="11" id="KW-1185">Reference proteome</keyword>
<comment type="pathway">
    <text evidence="7">Pheromone biosynthesis.</text>
</comment>
<comment type="cofactor">
    <cofactor evidence="1">
        <name>Mg(2+)</name>
        <dbReference type="ChEBI" id="CHEBI:18420"/>
    </cofactor>
</comment>
<evidence type="ECO:0000313" key="10">
    <source>
        <dbReference type="EMBL" id="CAH0391297.1"/>
    </source>
</evidence>
<evidence type="ECO:0000256" key="4">
    <source>
        <dbReference type="ARBA" id="ARBA00022723"/>
    </source>
</evidence>
<keyword evidence="3 9" id="KW-0808">Transferase</keyword>
<evidence type="ECO:0000313" key="11">
    <source>
        <dbReference type="Proteomes" id="UP001152759"/>
    </source>
</evidence>
<dbReference type="SUPFAM" id="SSF48576">
    <property type="entry name" value="Terpenoid synthases"/>
    <property type="match status" value="1"/>
</dbReference>
<comment type="similarity">
    <text evidence="2 9">Belongs to the FPP/GGPP synthase family.</text>
</comment>
<dbReference type="InterPro" id="IPR033749">
    <property type="entry name" value="Polyprenyl_synt_CS"/>
</dbReference>
<dbReference type="GO" id="GO:0004337">
    <property type="term" value="F:(2E,6E)-farnesyl diphosphate synthase activity"/>
    <property type="evidence" value="ECO:0007669"/>
    <property type="project" value="TreeGrafter"/>
</dbReference>
<dbReference type="GO" id="GO:0004161">
    <property type="term" value="F:dimethylallyltranstransferase activity"/>
    <property type="evidence" value="ECO:0007669"/>
    <property type="project" value="TreeGrafter"/>
</dbReference>
<dbReference type="Proteomes" id="UP001152759">
    <property type="component" value="Chromosome 6"/>
</dbReference>
<dbReference type="GO" id="GO:0005737">
    <property type="term" value="C:cytoplasm"/>
    <property type="evidence" value="ECO:0007669"/>
    <property type="project" value="TreeGrafter"/>
</dbReference>
<keyword evidence="6" id="KW-0414">Isoprene biosynthesis</keyword>
<evidence type="ECO:0000256" key="2">
    <source>
        <dbReference type="ARBA" id="ARBA00006706"/>
    </source>
</evidence>
<dbReference type="InterPro" id="IPR039702">
    <property type="entry name" value="FPS1-like"/>
</dbReference>
<gene>
    <name evidence="10" type="ORF">BEMITA_LOCUS9932</name>
</gene>
<accession>A0A9P0AIA1</accession>
<reference evidence="10" key="1">
    <citation type="submission" date="2021-12" db="EMBL/GenBank/DDBJ databases">
        <authorList>
            <person name="King R."/>
        </authorList>
    </citation>
    <scope>NUCLEOTIDE SEQUENCE</scope>
</reference>
<dbReference type="KEGG" id="btab:109038495"/>
<organism evidence="10 11">
    <name type="scientific">Bemisia tabaci</name>
    <name type="common">Sweetpotato whitefly</name>
    <name type="synonym">Aleurodes tabaci</name>
    <dbReference type="NCBI Taxonomy" id="7038"/>
    <lineage>
        <taxon>Eukaryota</taxon>
        <taxon>Metazoa</taxon>
        <taxon>Ecdysozoa</taxon>
        <taxon>Arthropoda</taxon>
        <taxon>Hexapoda</taxon>
        <taxon>Insecta</taxon>
        <taxon>Pterygota</taxon>
        <taxon>Neoptera</taxon>
        <taxon>Paraneoptera</taxon>
        <taxon>Hemiptera</taxon>
        <taxon>Sternorrhyncha</taxon>
        <taxon>Aleyrodoidea</taxon>
        <taxon>Aleyrodidae</taxon>
        <taxon>Aleyrodinae</taxon>
        <taxon>Bemisia</taxon>
    </lineage>
</organism>
<dbReference type="FunFam" id="1.10.600.10:FF:000021">
    <property type="entry name" value="Farnesyl pyrophosphate synthase"/>
    <property type="match status" value="1"/>
</dbReference>
<name>A0A9P0AIA1_BEMTA</name>
<dbReference type="PANTHER" id="PTHR11525">
    <property type="entry name" value="FARNESYL-PYROPHOSPHATE SYNTHETASE"/>
    <property type="match status" value="1"/>
</dbReference>
<keyword evidence="4" id="KW-0479">Metal-binding</keyword>
<dbReference type="GO" id="GO:0045337">
    <property type="term" value="P:farnesyl diphosphate biosynthetic process"/>
    <property type="evidence" value="ECO:0007669"/>
    <property type="project" value="TreeGrafter"/>
</dbReference>
<dbReference type="PANTHER" id="PTHR11525:SF0">
    <property type="entry name" value="FARNESYL PYROPHOSPHATE SYNTHASE"/>
    <property type="match status" value="1"/>
</dbReference>
<evidence type="ECO:0000256" key="9">
    <source>
        <dbReference type="RuleBase" id="RU004466"/>
    </source>
</evidence>
<proteinExistence type="inferred from homology"/>
<dbReference type="GO" id="GO:0046872">
    <property type="term" value="F:metal ion binding"/>
    <property type="evidence" value="ECO:0007669"/>
    <property type="project" value="UniProtKB-KW"/>
</dbReference>
<evidence type="ECO:0000256" key="3">
    <source>
        <dbReference type="ARBA" id="ARBA00022679"/>
    </source>
</evidence>
<evidence type="ECO:0000256" key="7">
    <source>
        <dbReference type="ARBA" id="ARBA00033740"/>
    </source>
</evidence>
<dbReference type="SFLD" id="SFLDG01017">
    <property type="entry name" value="Polyprenyl_Transferase_Like"/>
    <property type="match status" value="1"/>
</dbReference>
<dbReference type="GO" id="GO:0042811">
    <property type="term" value="P:pheromone biosynthetic process"/>
    <property type="evidence" value="ECO:0007669"/>
    <property type="project" value="UniProtKB-ARBA"/>
</dbReference>
<evidence type="ECO:0000256" key="1">
    <source>
        <dbReference type="ARBA" id="ARBA00001946"/>
    </source>
</evidence>
<dbReference type="CDD" id="cd00685">
    <property type="entry name" value="Trans_IPPS_HT"/>
    <property type="match status" value="1"/>
</dbReference>
<evidence type="ECO:0000256" key="8">
    <source>
        <dbReference type="ARBA" id="ARBA00034546"/>
    </source>
</evidence>